<dbReference type="InterPro" id="IPR045519">
    <property type="entry name" value="DUF6476"/>
</dbReference>
<dbReference type="Pfam" id="PF20082">
    <property type="entry name" value="DUF6476"/>
    <property type="match status" value="1"/>
</dbReference>
<gene>
    <name evidence="1" type="ORF">SAMN05444340_10214</name>
</gene>
<organism evidence="1 2">
    <name type="scientific">Citreimonas salinaria</name>
    <dbReference type="NCBI Taxonomy" id="321339"/>
    <lineage>
        <taxon>Bacteria</taxon>
        <taxon>Pseudomonadati</taxon>
        <taxon>Pseudomonadota</taxon>
        <taxon>Alphaproteobacteria</taxon>
        <taxon>Rhodobacterales</taxon>
        <taxon>Roseobacteraceae</taxon>
        <taxon>Citreimonas</taxon>
    </lineage>
</organism>
<name>A0A1H3FWF0_9RHOB</name>
<dbReference type="EMBL" id="FNPF01000002">
    <property type="protein sequence ID" value="SDX95250.1"/>
    <property type="molecule type" value="Genomic_DNA"/>
</dbReference>
<dbReference type="AlphaFoldDB" id="A0A1H3FWF0"/>
<dbReference type="Proteomes" id="UP000199286">
    <property type="component" value="Unassembled WGS sequence"/>
</dbReference>
<accession>A0A1H3FWF0</accession>
<sequence length="85" mass="8947">MVVMIGATVTLTALVWHRYSNARAPLPERIALPDGTTATAFTQGPDWYAVVTADNRILIFDRATGALRQTIAVTPAPADAPGGSP</sequence>
<evidence type="ECO:0000313" key="2">
    <source>
        <dbReference type="Proteomes" id="UP000199286"/>
    </source>
</evidence>
<evidence type="ECO:0000313" key="1">
    <source>
        <dbReference type="EMBL" id="SDX95250.1"/>
    </source>
</evidence>
<dbReference type="InterPro" id="IPR011044">
    <property type="entry name" value="Quino_amine_DH_bsu"/>
</dbReference>
<dbReference type="STRING" id="321339.SAMN05444340_10214"/>
<proteinExistence type="predicted"/>
<reference evidence="1 2" key="1">
    <citation type="submission" date="2016-10" db="EMBL/GenBank/DDBJ databases">
        <authorList>
            <person name="de Groot N.N."/>
        </authorList>
    </citation>
    <scope>NUCLEOTIDE SEQUENCE [LARGE SCALE GENOMIC DNA]</scope>
    <source>
        <strain evidence="1 2">DSM 26880</strain>
    </source>
</reference>
<dbReference type="SUPFAM" id="SSF50969">
    <property type="entry name" value="YVTN repeat-like/Quinoprotein amine dehydrogenase"/>
    <property type="match status" value="1"/>
</dbReference>
<protein>
    <submittedName>
        <fullName evidence="1">Uncharacterized protein</fullName>
    </submittedName>
</protein>
<keyword evidence="2" id="KW-1185">Reference proteome</keyword>